<dbReference type="Proteomes" id="UP001333996">
    <property type="component" value="Unassembled WGS sequence"/>
</dbReference>
<dbReference type="SUPFAM" id="SSF51735">
    <property type="entry name" value="NAD(P)-binding Rossmann-fold domains"/>
    <property type="match status" value="1"/>
</dbReference>
<dbReference type="RefSeq" id="WP_329512765.1">
    <property type="nucleotide sequence ID" value="NZ_JAYWVC010000380.1"/>
</dbReference>
<feature type="non-terminal residue" evidence="2">
    <location>
        <position position="175"/>
    </location>
</feature>
<reference evidence="2" key="1">
    <citation type="submission" date="2024-01" db="EMBL/GenBank/DDBJ databases">
        <title>First draft genome sequence data of TA4-1, the type strain of Gram-positive actinobacterium Streptomyces chiangmaiensis.</title>
        <authorList>
            <person name="Yasawong M."/>
            <person name="Nantapong N."/>
        </authorList>
    </citation>
    <scope>NUCLEOTIDE SEQUENCE</scope>
    <source>
        <strain evidence="2">TA4-1</strain>
    </source>
</reference>
<organism evidence="2 3">
    <name type="scientific">Streptomyces chiangmaiensis</name>
    <dbReference type="NCBI Taxonomy" id="766497"/>
    <lineage>
        <taxon>Bacteria</taxon>
        <taxon>Bacillati</taxon>
        <taxon>Actinomycetota</taxon>
        <taxon>Actinomycetes</taxon>
        <taxon>Kitasatosporales</taxon>
        <taxon>Streptomycetaceae</taxon>
        <taxon>Streptomyces</taxon>
    </lineage>
</organism>
<dbReference type="Gene3D" id="3.40.50.720">
    <property type="entry name" value="NAD(P)-binding Rossmann-like Domain"/>
    <property type="match status" value="2"/>
</dbReference>
<evidence type="ECO:0000259" key="1">
    <source>
        <dbReference type="Pfam" id="PF01370"/>
    </source>
</evidence>
<dbReference type="EMBL" id="JAYWVC010000380">
    <property type="protein sequence ID" value="MED7828422.1"/>
    <property type="molecule type" value="Genomic_DNA"/>
</dbReference>
<dbReference type="InterPro" id="IPR036291">
    <property type="entry name" value="NAD(P)-bd_dom_sf"/>
</dbReference>
<dbReference type="Pfam" id="PF01370">
    <property type="entry name" value="Epimerase"/>
    <property type="match status" value="1"/>
</dbReference>
<protein>
    <submittedName>
        <fullName evidence="2">NAD-dependent epimerase/dehydratase family protein</fullName>
    </submittedName>
</protein>
<evidence type="ECO:0000313" key="2">
    <source>
        <dbReference type="EMBL" id="MED7828422.1"/>
    </source>
</evidence>
<evidence type="ECO:0000313" key="3">
    <source>
        <dbReference type="Proteomes" id="UP001333996"/>
    </source>
</evidence>
<comment type="caution">
    <text evidence="2">The sequence shown here is derived from an EMBL/GenBank/DDBJ whole genome shotgun (WGS) entry which is preliminary data.</text>
</comment>
<gene>
    <name evidence="2" type="ORF">VXC91_42835</name>
</gene>
<dbReference type="InterPro" id="IPR001509">
    <property type="entry name" value="Epimerase_deHydtase"/>
</dbReference>
<name>A0ABU7FWD2_9ACTN</name>
<accession>A0ABU7FWD2</accession>
<sequence>MTVVIIGGSGSLGAESVRQATAAGHPTAAAYTTKPANASEAAWHPLDLPDSKRVDAVLAEAGPHRVVNASSGRAEWTITAQGPVRPAMAAAKAAAKTGVLLVHPQAVVARTSLIIGDGRCEHERIVHELAAGNRDRVLFTDGIRCPVHVADPAAALLELAPRDTTGIHRLAGPHA</sequence>
<proteinExistence type="predicted"/>
<keyword evidence="3" id="KW-1185">Reference proteome</keyword>
<feature type="domain" description="NAD-dependent epimerase/dehydratase" evidence="1">
    <location>
        <begin position="3"/>
        <end position="82"/>
    </location>
</feature>